<evidence type="ECO:0000313" key="5">
    <source>
        <dbReference type="EMBL" id="GEC12450.1"/>
    </source>
</evidence>
<sequence>MLEVLEVAAEPTRKRLVQLLGSGERTVTELARHFPVSRSAISQHLLLLIEAGLLDARKDGRQRYYSLTRAGIARLKKEIESFWNTELDLLAAEASQLAAGGQPTASPMAHPGEQP</sequence>
<dbReference type="SUPFAM" id="SSF46785">
    <property type="entry name" value="Winged helix' DNA-binding domain"/>
    <property type="match status" value="1"/>
</dbReference>
<dbReference type="InterPro" id="IPR001845">
    <property type="entry name" value="HTH_ArsR_DNA-bd_dom"/>
</dbReference>
<evidence type="ECO:0000313" key="6">
    <source>
        <dbReference type="Proteomes" id="UP000316242"/>
    </source>
</evidence>
<dbReference type="InterPro" id="IPR011991">
    <property type="entry name" value="ArsR-like_HTH"/>
</dbReference>
<keyword evidence="6" id="KW-1185">Reference proteome</keyword>
<dbReference type="EMBL" id="BJNE01000005">
    <property type="protein sequence ID" value="GEC12450.1"/>
    <property type="molecule type" value="Genomic_DNA"/>
</dbReference>
<gene>
    <name evidence="5" type="ORF">ANI01nite_16530</name>
</gene>
<evidence type="ECO:0000259" key="4">
    <source>
        <dbReference type="PROSITE" id="PS50987"/>
    </source>
</evidence>
<keyword evidence="3" id="KW-0804">Transcription</keyword>
<organism evidence="5 6">
    <name type="scientific">Glutamicibacter nicotianae</name>
    <name type="common">Arthrobacter nicotianae</name>
    <dbReference type="NCBI Taxonomy" id="37929"/>
    <lineage>
        <taxon>Bacteria</taxon>
        <taxon>Bacillati</taxon>
        <taxon>Actinomycetota</taxon>
        <taxon>Actinomycetes</taxon>
        <taxon>Micrococcales</taxon>
        <taxon>Micrococcaceae</taxon>
        <taxon>Glutamicibacter</taxon>
    </lineage>
</organism>
<dbReference type="PROSITE" id="PS50987">
    <property type="entry name" value="HTH_ARSR_2"/>
    <property type="match status" value="1"/>
</dbReference>
<evidence type="ECO:0000256" key="1">
    <source>
        <dbReference type="ARBA" id="ARBA00023015"/>
    </source>
</evidence>
<evidence type="ECO:0000256" key="2">
    <source>
        <dbReference type="ARBA" id="ARBA00023125"/>
    </source>
</evidence>
<dbReference type="SMART" id="SM00418">
    <property type="entry name" value="HTH_ARSR"/>
    <property type="match status" value="1"/>
</dbReference>
<dbReference type="InterPro" id="IPR036388">
    <property type="entry name" value="WH-like_DNA-bd_sf"/>
</dbReference>
<dbReference type="InterPro" id="IPR036390">
    <property type="entry name" value="WH_DNA-bd_sf"/>
</dbReference>
<name>A0ABQ0RLP4_GLUNI</name>
<dbReference type="PANTHER" id="PTHR33154">
    <property type="entry name" value="TRANSCRIPTIONAL REGULATOR, ARSR FAMILY"/>
    <property type="match status" value="1"/>
</dbReference>
<dbReference type="PANTHER" id="PTHR33154:SF33">
    <property type="entry name" value="TRANSCRIPTIONAL REPRESSOR SDPR"/>
    <property type="match status" value="1"/>
</dbReference>
<dbReference type="CDD" id="cd00090">
    <property type="entry name" value="HTH_ARSR"/>
    <property type="match status" value="1"/>
</dbReference>
<keyword evidence="2" id="KW-0238">DNA-binding</keyword>
<feature type="domain" description="HTH arsR-type" evidence="4">
    <location>
        <begin position="1"/>
        <end position="87"/>
    </location>
</feature>
<proteinExistence type="predicted"/>
<dbReference type="Gene3D" id="1.10.10.10">
    <property type="entry name" value="Winged helix-like DNA-binding domain superfamily/Winged helix DNA-binding domain"/>
    <property type="match status" value="1"/>
</dbReference>
<dbReference type="PRINTS" id="PR00778">
    <property type="entry name" value="HTHARSR"/>
</dbReference>
<comment type="caution">
    <text evidence="5">The sequence shown here is derived from an EMBL/GenBank/DDBJ whole genome shotgun (WGS) entry which is preliminary data.</text>
</comment>
<dbReference type="RefSeq" id="WP_174787676.1">
    <property type="nucleotide sequence ID" value="NZ_BAAAWM010000001.1"/>
</dbReference>
<accession>A0ABQ0RLP4</accession>
<dbReference type="Pfam" id="PF01022">
    <property type="entry name" value="HTH_5"/>
    <property type="match status" value="1"/>
</dbReference>
<dbReference type="NCBIfam" id="NF033788">
    <property type="entry name" value="HTH_metalloreg"/>
    <property type="match status" value="1"/>
</dbReference>
<protein>
    <recommendedName>
        <fullName evidence="4">HTH arsR-type domain-containing protein</fullName>
    </recommendedName>
</protein>
<dbReference type="Proteomes" id="UP000316242">
    <property type="component" value="Unassembled WGS sequence"/>
</dbReference>
<dbReference type="InterPro" id="IPR051081">
    <property type="entry name" value="HTH_MetalResp_TranReg"/>
</dbReference>
<keyword evidence="1" id="KW-0805">Transcription regulation</keyword>
<reference evidence="5 6" key="1">
    <citation type="submission" date="2019-06" db="EMBL/GenBank/DDBJ databases">
        <title>Whole genome shotgun sequence of Glutamicibacter nicotianae NBRC 14234.</title>
        <authorList>
            <person name="Hosoyama A."/>
            <person name="Uohara A."/>
            <person name="Ohji S."/>
            <person name="Ichikawa N."/>
        </authorList>
    </citation>
    <scope>NUCLEOTIDE SEQUENCE [LARGE SCALE GENOMIC DNA]</scope>
    <source>
        <strain evidence="5 6">NBRC 14234</strain>
    </source>
</reference>
<evidence type="ECO:0000256" key="3">
    <source>
        <dbReference type="ARBA" id="ARBA00023163"/>
    </source>
</evidence>